<dbReference type="GO" id="GO:0008270">
    <property type="term" value="F:zinc ion binding"/>
    <property type="evidence" value="ECO:0007669"/>
    <property type="project" value="UniProtKB-KW"/>
</dbReference>
<dbReference type="GO" id="GO:0061630">
    <property type="term" value="F:ubiquitin protein ligase activity"/>
    <property type="evidence" value="ECO:0007669"/>
    <property type="project" value="UniProtKB-UniRule"/>
</dbReference>
<dbReference type="Gene3D" id="1.25.10.10">
    <property type="entry name" value="Leucine-rich Repeat Variant"/>
    <property type="match status" value="1"/>
</dbReference>
<dbReference type="InterPro" id="IPR001841">
    <property type="entry name" value="Znf_RING"/>
</dbReference>
<evidence type="ECO:0000256" key="1">
    <source>
        <dbReference type="ARBA" id="ARBA00000900"/>
    </source>
</evidence>
<dbReference type="CDD" id="cd16491">
    <property type="entry name" value="RING-CH-C4HC3_LTN1"/>
    <property type="match status" value="1"/>
</dbReference>
<evidence type="ECO:0000256" key="3">
    <source>
        <dbReference type="ARBA" id="ARBA00004906"/>
    </source>
</evidence>
<keyword evidence="10" id="KW-0677">Repeat</keyword>
<reference evidence="19 20" key="2">
    <citation type="submission" date="2019-01" db="EMBL/GenBank/DDBJ databases">
        <title>The decoding of complex shrimp genome reveals the adaptation for benthos swimmer, frequently molting mechanism and breeding impact on genome.</title>
        <authorList>
            <person name="Sun Y."/>
            <person name="Gao Y."/>
            <person name="Yu Y."/>
        </authorList>
    </citation>
    <scope>NUCLEOTIDE SEQUENCE [LARGE SCALE GENOMIC DNA]</scope>
    <source>
        <tissue evidence="19">Muscle</tissue>
    </source>
</reference>
<dbReference type="GO" id="GO:0016567">
    <property type="term" value="P:protein ubiquitination"/>
    <property type="evidence" value="ECO:0007669"/>
    <property type="project" value="UniProtKB-UniPathway"/>
</dbReference>
<evidence type="ECO:0000256" key="7">
    <source>
        <dbReference type="ARBA" id="ARBA00022490"/>
    </source>
</evidence>
<protein>
    <recommendedName>
        <fullName evidence="6 16">E3 ubiquitin-protein ligase listerin</fullName>
        <ecNumber evidence="5 16">2.3.2.27</ecNumber>
    </recommendedName>
    <alternativeName>
        <fullName evidence="14 16">RING-type E3 ubiquitin transferase listerin</fullName>
    </alternativeName>
</protein>
<sequence>MGKDKSAQRTKGNKKPSSSGRMAEHLGGATGFVGFSALQDLGYVPAALQGSPSDDSTISAEFRVALRKMSKKDATTKIKALQEFEALCGNGDVDSIKTALPFWPRLYAKLTIDVERRVREAAQIAHGALVSQVGKQLAPHLRSIMPSWVMGMVDPHPAASSAALKALQDVFAAEKIAEVMFFSGKEILEHIKDNLFMQTPQTLSDPKTTDEEDMKNKYIHVLVCSLKGISLLLTYTTRNTQKKSDVIALVQPLIQNPKFWKMSKHKHSMVRIAWFSTLSNMFEYDSGLLKCYSEEVSHVILPSLDDHEGAVLPHIWVAFLHLCLMYPALWHEGNNKSVFNRLYSVLRDCGRGSAAELYPHLLPIISIIPEEAVGDKTAFYIDFFRALSTGLNKSRMSLSSRDIHAILKALFECLKYVSMNKTDASLWEILMKYQIIEPLKLSFSDTPALSTSNLYREVSELLRFWTWKSHTEENQEAIGNLLALFWKNFIPECETCIQKGNEATLSKMKDFFTILRDPASKFTSRREGVRFTDESKKVSVDMKEEEDSANQKKKEQVFLEHAAKNIALLTVTCHVAFLETKSTSVYKIFATLLSSFPSDRVYTLLLNKQDEEKVSKLELMEEIIQPKLEIQNPSLAEHTVDIFMGVYTLMSPEEQKLVLLESKISWSISVLRRLLEKMTERRDTDQVAMSWLLSAQLGNRLIQLVEQLCGSTKSKSVAQYSQDEELVTLFNFVLSNGNKKDHIIAMEYVSQILKNLSFNLKLGEDSEPEDQMVQLVANLASQLFSSYVCWQTTGIQEFMRSLFLLQCQSWKSLSEQTVSTLKSTFLKAFSGLIASLVKEDSAKLLEDGSCLRSTLKDIKQIIMEDKSSFNLTMRMAMLTKNLLSLVYEQVKTQEVCGIMLDHSIIQALLEILAPTEGCWVQMEEQLSPLYMAPAILQGSIAFSEFPFPKKMQETVVWDHKHTRISMFFCDLLLFVCKQKNAEVLEEEEEVSLGQYTHLVVSALHSACHATVVQELYNALSNHSVSDDVKAGTTKLNDDMGALLKLLNQGNKRLITKQIRDRCSDGSSAWCVTLVKVLNIWMKAEDVNIMRLLNGIEESALGYIATKQSLLPLLPNEPLMDILAEEMGKLSSLEDSPYLATPCISLITTALSHVPSTVTKDVIGSLFSVLTQWRENADNIFLYATDISGMAWEDVVFTCSLVRLVTVLVNRHSMHLEAQHWDFILCSLCSWAQSLEESRLSISVETVSGTFTCAVSKCAGCVSEVMENLKANPDLQKSYPPNLLEDWKEFFSASIYNSLLPIFIEVAASYNTTPTVILYGVCRALCIGVCRAGTDELANHTLPALFNADDAEADLKLPDSEQILLNHLAPLLVCSHPPTQYAAYSMLSTALPGIMEQWEKNKTVIKEEEDISQRPLPYAITRCIMECGSIVEASLADKEMGDECIVVPYTDSHIYIAGYLLAWRLALNALTHASDANQHQYSAYFRQSNLLQKLLCNLFKLMPRAPLVERVKQDNGKEDKVPSTMFSTELHINPTTKVTSRLVAHLACKVYYDCTSRIPAAVRQWFISLERHFQQVVDPFTATYVSPLLIAQEMAAVSNSFMKFDNMTVKARTGAREVVATYTIDEASMEIVLRMAPNHPLSTIVVEDHRRLGVSVAQWRNWLLGLNTMLSHRNTPLMQSLAFWKKNVDQKFEGIEECYICYYVLHGTNHQLPKLLCRTCKKKFHSACLYKWFNSSNNSTCPLCRALF</sequence>
<evidence type="ECO:0000259" key="18">
    <source>
        <dbReference type="PROSITE" id="PS50089"/>
    </source>
</evidence>
<dbReference type="SUPFAM" id="SSF48371">
    <property type="entry name" value="ARM repeat"/>
    <property type="match status" value="1"/>
</dbReference>
<evidence type="ECO:0000313" key="19">
    <source>
        <dbReference type="EMBL" id="ROT71096.1"/>
    </source>
</evidence>
<evidence type="ECO:0000256" key="8">
    <source>
        <dbReference type="ARBA" id="ARBA00022679"/>
    </source>
</evidence>
<dbReference type="FunFam" id="3.30.40.10:FF:000038">
    <property type="entry name" value="E3 ubiquitin-protein ligase listerin"/>
    <property type="match status" value="1"/>
</dbReference>
<name>A0A423T3L5_PENVA</name>
<comment type="caution">
    <text evidence="19">The sequence shown here is derived from an EMBL/GenBank/DDBJ whole genome shotgun (WGS) entry which is preliminary data.</text>
</comment>
<dbReference type="InterPro" id="IPR039804">
    <property type="entry name" value="RING-CH-C4HC3_LTN1"/>
</dbReference>
<dbReference type="EC" id="2.3.2.27" evidence="5 16"/>
<keyword evidence="9 16" id="KW-0479">Metal-binding</keyword>
<feature type="region of interest" description="Disordered" evidence="17">
    <location>
        <begin position="1"/>
        <end position="23"/>
    </location>
</feature>
<dbReference type="GO" id="GO:0043023">
    <property type="term" value="F:ribosomal large subunit binding"/>
    <property type="evidence" value="ECO:0007669"/>
    <property type="project" value="TreeGrafter"/>
</dbReference>
<dbReference type="InterPro" id="IPR054476">
    <property type="entry name" value="Ltn1_N"/>
</dbReference>
<dbReference type="GO" id="GO:1990112">
    <property type="term" value="C:RQC complex"/>
    <property type="evidence" value="ECO:0007669"/>
    <property type="project" value="UniProtKB-UniRule"/>
</dbReference>
<dbReference type="PANTHER" id="PTHR12389">
    <property type="entry name" value="ZINC FINGER PROTEIN 294"/>
    <property type="match status" value="1"/>
</dbReference>
<dbReference type="Pfam" id="PF13639">
    <property type="entry name" value="zf-RING_2"/>
    <property type="match status" value="1"/>
</dbReference>
<keyword evidence="7" id="KW-0963">Cytoplasm</keyword>
<keyword evidence="8 16" id="KW-0808">Transferase</keyword>
<evidence type="ECO:0000256" key="13">
    <source>
        <dbReference type="ARBA" id="ARBA00022833"/>
    </source>
</evidence>
<feature type="domain" description="RING-type" evidence="18">
    <location>
        <begin position="1697"/>
        <end position="1744"/>
    </location>
</feature>
<evidence type="ECO:0000256" key="4">
    <source>
        <dbReference type="ARBA" id="ARBA00007997"/>
    </source>
</evidence>
<comment type="function">
    <text evidence="16">E3 ubiquitin-protein ligase. Component of the ribosome quality control complex (RQC), a ribosome-associated complex that mediates ubiquitination and extraction of incompletely synthesized nascent chains for proteasomal degradation.</text>
</comment>
<evidence type="ECO:0000256" key="9">
    <source>
        <dbReference type="ARBA" id="ARBA00022723"/>
    </source>
</evidence>
<keyword evidence="12 16" id="KW-0833">Ubl conjugation pathway</keyword>
<gene>
    <name evidence="19" type="ORF">C7M84_010615</name>
</gene>
<dbReference type="GO" id="GO:0072344">
    <property type="term" value="P:rescue of stalled ribosome"/>
    <property type="evidence" value="ECO:0007669"/>
    <property type="project" value="UniProtKB-UniRule"/>
</dbReference>
<dbReference type="STRING" id="6689.A0A423T3L5"/>
<organism evidence="19 20">
    <name type="scientific">Penaeus vannamei</name>
    <name type="common">Whiteleg shrimp</name>
    <name type="synonym">Litopenaeus vannamei</name>
    <dbReference type="NCBI Taxonomy" id="6689"/>
    <lineage>
        <taxon>Eukaryota</taxon>
        <taxon>Metazoa</taxon>
        <taxon>Ecdysozoa</taxon>
        <taxon>Arthropoda</taxon>
        <taxon>Crustacea</taxon>
        <taxon>Multicrustacea</taxon>
        <taxon>Malacostraca</taxon>
        <taxon>Eumalacostraca</taxon>
        <taxon>Eucarida</taxon>
        <taxon>Decapoda</taxon>
        <taxon>Dendrobranchiata</taxon>
        <taxon>Penaeoidea</taxon>
        <taxon>Penaeidae</taxon>
        <taxon>Penaeus</taxon>
    </lineage>
</organism>
<dbReference type="UniPathway" id="UPA00143"/>
<reference evidence="19 20" key="1">
    <citation type="submission" date="2018-04" db="EMBL/GenBank/DDBJ databases">
        <authorList>
            <person name="Zhang X."/>
            <person name="Yuan J."/>
            <person name="Li F."/>
            <person name="Xiang J."/>
        </authorList>
    </citation>
    <scope>NUCLEOTIDE SEQUENCE [LARGE SCALE GENOMIC DNA]</scope>
    <source>
        <tissue evidence="19">Muscle</tissue>
    </source>
</reference>
<evidence type="ECO:0000256" key="12">
    <source>
        <dbReference type="ARBA" id="ARBA00022786"/>
    </source>
</evidence>
<evidence type="ECO:0000256" key="10">
    <source>
        <dbReference type="ARBA" id="ARBA00022737"/>
    </source>
</evidence>
<dbReference type="SUPFAM" id="SSF57850">
    <property type="entry name" value="RING/U-box"/>
    <property type="match status" value="1"/>
</dbReference>
<dbReference type="InterPro" id="IPR039795">
    <property type="entry name" value="LTN1/Rkr1"/>
</dbReference>
<evidence type="ECO:0000256" key="11">
    <source>
        <dbReference type="ARBA" id="ARBA00022771"/>
    </source>
</evidence>
<evidence type="ECO:0000313" key="20">
    <source>
        <dbReference type="Proteomes" id="UP000283509"/>
    </source>
</evidence>
<evidence type="ECO:0000256" key="17">
    <source>
        <dbReference type="SAM" id="MobiDB-lite"/>
    </source>
</evidence>
<dbReference type="InterPro" id="IPR016024">
    <property type="entry name" value="ARM-type_fold"/>
</dbReference>
<keyword evidence="20" id="KW-1185">Reference proteome</keyword>
<dbReference type="InterPro" id="IPR013083">
    <property type="entry name" value="Znf_RING/FYVE/PHD"/>
</dbReference>
<dbReference type="InterPro" id="IPR056241">
    <property type="entry name" value="LTN1_HEAT_5th"/>
</dbReference>
<evidence type="ECO:0000256" key="6">
    <source>
        <dbReference type="ARBA" id="ARBA00017157"/>
    </source>
</evidence>
<dbReference type="Gene3D" id="3.30.40.10">
    <property type="entry name" value="Zinc/RING finger domain, C3HC4 (zinc finger)"/>
    <property type="match status" value="1"/>
</dbReference>
<evidence type="ECO:0000256" key="16">
    <source>
        <dbReference type="RuleBase" id="RU367090"/>
    </source>
</evidence>
<dbReference type="InterPro" id="IPR011016">
    <property type="entry name" value="Znf_RING-CH"/>
</dbReference>
<comment type="subunit">
    <text evidence="16">Component of the ribosome quality control complex (RQC).</text>
</comment>
<comment type="catalytic activity">
    <reaction evidence="1 16">
        <text>S-ubiquitinyl-[E2 ubiquitin-conjugating enzyme]-L-cysteine + [acceptor protein]-L-lysine = [E2 ubiquitin-conjugating enzyme]-L-cysteine + N(6)-ubiquitinyl-[acceptor protein]-L-lysine.</text>
        <dbReference type="EC" id="2.3.2.27"/>
    </reaction>
</comment>
<dbReference type="InterPro" id="IPR054478">
    <property type="entry name" value="LTN1_UBC"/>
</dbReference>
<dbReference type="Proteomes" id="UP000283509">
    <property type="component" value="Unassembled WGS sequence"/>
</dbReference>
<comment type="subcellular location">
    <subcellularLocation>
        <location evidence="2">Cytoplasm</location>
        <location evidence="2">Cytosol</location>
    </subcellularLocation>
</comment>
<dbReference type="Pfam" id="PF24618">
    <property type="entry name" value="LTN1_E3_ligase_5th"/>
    <property type="match status" value="1"/>
</dbReference>
<evidence type="ECO:0000256" key="5">
    <source>
        <dbReference type="ARBA" id="ARBA00012483"/>
    </source>
</evidence>
<evidence type="ECO:0000256" key="14">
    <source>
        <dbReference type="ARBA" id="ARBA00032366"/>
    </source>
</evidence>
<dbReference type="GO" id="GO:1990116">
    <property type="term" value="P:ribosome-associated ubiquitin-dependent protein catabolic process"/>
    <property type="evidence" value="ECO:0007669"/>
    <property type="project" value="UniProtKB-UniRule"/>
</dbReference>
<dbReference type="PANTHER" id="PTHR12389:SF0">
    <property type="entry name" value="E3 UBIQUITIN-PROTEIN LIGASE LISTERIN"/>
    <property type="match status" value="1"/>
</dbReference>
<comment type="pathway">
    <text evidence="3 16">Protein modification; protein ubiquitination.</text>
</comment>
<comment type="similarity">
    <text evidence="4 16">Belongs to the LTN1 family.</text>
</comment>
<dbReference type="Pfam" id="PF22958">
    <property type="entry name" value="Ltn1_1st"/>
    <property type="match status" value="1"/>
</dbReference>
<dbReference type="PROSITE" id="PS50089">
    <property type="entry name" value="ZF_RING_2"/>
    <property type="match status" value="1"/>
</dbReference>
<dbReference type="Pfam" id="PF23009">
    <property type="entry name" value="UBC_like"/>
    <property type="match status" value="1"/>
</dbReference>
<dbReference type="GO" id="GO:0005829">
    <property type="term" value="C:cytosol"/>
    <property type="evidence" value="ECO:0007669"/>
    <property type="project" value="UniProtKB-SubCell"/>
</dbReference>
<dbReference type="InterPro" id="IPR054477">
    <property type="entry name" value="LTN1_E3_ligase_6th"/>
</dbReference>
<dbReference type="SMART" id="SM00744">
    <property type="entry name" value="RINGv"/>
    <property type="match status" value="1"/>
</dbReference>
<dbReference type="OrthoDB" id="6108at2759"/>
<dbReference type="Pfam" id="PF22999">
    <property type="entry name" value="LTN1_E3_ligase_6th"/>
    <property type="match status" value="1"/>
</dbReference>
<proteinExistence type="inferred from homology"/>
<evidence type="ECO:0000256" key="2">
    <source>
        <dbReference type="ARBA" id="ARBA00004514"/>
    </source>
</evidence>
<evidence type="ECO:0000256" key="15">
    <source>
        <dbReference type="PROSITE-ProRule" id="PRU00175"/>
    </source>
</evidence>
<accession>A0A423T3L5</accession>
<keyword evidence="11 15" id="KW-0863">Zinc-finger</keyword>
<dbReference type="EMBL" id="QCYY01002345">
    <property type="protein sequence ID" value="ROT71096.1"/>
    <property type="molecule type" value="Genomic_DNA"/>
</dbReference>
<dbReference type="InterPro" id="IPR011989">
    <property type="entry name" value="ARM-like"/>
</dbReference>
<keyword evidence="13 16" id="KW-0862">Zinc</keyword>